<dbReference type="KEGG" id="sdl:Sdel_1567"/>
<dbReference type="eggNOG" id="COG4256">
    <property type="taxonomic scope" value="Bacteria"/>
</dbReference>
<organism evidence="1 2">
    <name type="scientific">Sulfurospirillum deleyianum (strain ATCC 51133 / DSM 6946 / 5175)</name>
    <dbReference type="NCBI Taxonomy" id="525898"/>
    <lineage>
        <taxon>Bacteria</taxon>
        <taxon>Pseudomonadati</taxon>
        <taxon>Campylobacterota</taxon>
        <taxon>Epsilonproteobacteria</taxon>
        <taxon>Campylobacterales</taxon>
        <taxon>Sulfurospirillaceae</taxon>
        <taxon>Sulfurospirillum</taxon>
    </lineage>
</organism>
<sequence>MNKTTHKKVDSKVLFGEERIVKIVHNGVEYVLRITKEDKLILTK</sequence>
<dbReference type="Pfam" id="PF10636">
    <property type="entry name" value="hemP"/>
    <property type="match status" value="1"/>
</dbReference>
<gene>
    <name evidence="1" type="ordered locus">Sdel_1567</name>
</gene>
<proteinExistence type="predicted"/>
<dbReference type="RefSeq" id="WP_012857333.1">
    <property type="nucleotide sequence ID" value="NC_013512.1"/>
</dbReference>
<dbReference type="Proteomes" id="UP000002222">
    <property type="component" value="Chromosome"/>
</dbReference>
<dbReference type="EMBL" id="CP001816">
    <property type="protein sequence ID" value="ACZ12583.1"/>
    <property type="molecule type" value="Genomic_DNA"/>
</dbReference>
<reference evidence="2" key="1">
    <citation type="submission" date="2009-11" db="EMBL/GenBank/DDBJ databases">
        <title>The complete genome of Sulfurospirillum deleyianum DSM 6946.</title>
        <authorList>
            <consortium name="US DOE Joint Genome Institute (JGI-PGF)"/>
            <person name="Lucas S."/>
            <person name="Copeland A."/>
            <person name="Lapidus A."/>
            <person name="Glavina del Rio T."/>
            <person name="Dalin E."/>
            <person name="Tice H."/>
            <person name="Bruce D."/>
            <person name="Goodwin L."/>
            <person name="Pitluck S."/>
            <person name="Kyrpides N."/>
            <person name="Mavromatis K."/>
            <person name="Ivanova N."/>
            <person name="Ovchinnikova G."/>
            <person name="Munk A.C."/>
            <person name="Lu M."/>
            <person name="Brettin T."/>
            <person name="Detter J.C."/>
            <person name="Han C."/>
            <person name="Tapia R."/>
            <person name="Larimer F."/>
            <person name="Land M."/>
            <person name="Hauser L."/>
            <person name="Markowitz V."/>
            <person name="Cheng J.F."/>
            <person name="Hugenholtz P."/>
            <person name="Woyke T."/>
            <person name="Wu D."/>
            <person name="Aumann P."/>
            <person name="Schneider S."/>
            <person name="Lang E."/>
            <person name="Spring S."/>
            <person name="Klenk H.P."/>
            <person name="Eisen J.A."/>
        </authorList>
    </citation>
    <scope>NUCLEOTIDE SEQUENCE [LARGE SCALE GENOMIC DNA]</scope>
    <source>
        <strain evidence="2">ATCC 51133 / DSM 6946 / 5175</strain>
    </source>
</reference>
<name>D1B3B3_SULD5</name>
<dbReference type="OrthoDB" id="5348353at2"/>
<dbReference type="InterPro" id="IPR019600">
    <property type="entry name" value="Hemin_uptake_protein_HemP"/>
</dbReference>
<dbReference type="AlphaFoldDB" id="D1B3B3"/>
<reference evidence="1 2" key="2">
    <citation type="journal article" date="2010" name="Stand. Genomic Sci.">
        <title>Complete genome sequence of Sulfurospirillum deleyianum type strain (5175).</title>
        <authorList>
            <person name="Sikorski J."/>
            <person name="Lapidus A."/>
            <person name="Copeland A."/>
            <person name="Glavina Del Rio T."/>
            <person name="Nolan M."/>
            <person name="Lucas S."/>
            <person name="Chen F."/>
            <person name="Tice H."/>
            <person name="Cheng J.F."/>
            <person name="Saunders E."/>
            <person name="Bruce D."/>
            <person name="Goodwin L."/>
            <person name="Pitluck S."/>
            <person name="Ovchinnikova G."/>
            <person name="Pati A."/>
            <person name="Ivanova N."/>
            <person name="Mavromatis K."/>
            <person name="Chen A."/>
            <person name="Palaniappan K."/>
            <person name="Chain P."/>
            <person name="Land M."/>
            <person name="Hauser L."/>
            <person name="Chang Y.J."/>
            <person name="Jeffries C.D."/>
            <person name="Brettin T."/>
            <person name="Detter J.C."/>
            <person name="Han C."/>
            <person name="Rohde M."/>
            <person name="Lang E."/>
            <person name="Spring S."/>
            <person name="Goker M."/>
            <person name="Bristow J."/>
            <person name="Eisen J.A."/>
            <person name="Markowitz V."/>
            <person name="Hugenholtz P."/>
            <person name="Kyrpides N.C."/>
            <person name="Klenk H.P."/>
        </authorList>
    </citation>
    <scope>NUCLEOTIDE SEQUENCE [LARGE SCALE GENOMIC DNA]</scope>
    <source>
        <strain evidence="2">ATCC 51133 / DSM 6946 / 5175</strain>
    </source>
</reference>
<evidence type="ECO:0000313" key="2">
    <source>
        <dbReference type="Proteomes" id="UP000002222"/>
    </source>
</evidence>
<dbReference type="HOGENOM" id="CLU_178563_6_3_7"/>
<keyword evidence="2" id="KW-1185">Reference proteome</keyword>
<accession>D1B3B3</accession>
<protein>
    <submittedName>
        <fullName evidence="1">Hemin uptake protein hemP</fullName>
    </submittedName>
</protein>
<evidence type="ECO:0000313" key="1">
    <source>
        <dbReference type="EMBL" id="ACZ12583.1"/>
    </source>
</evidence>
<dbReference type="Gene3D" id="2.10.70.10">
    <property type="entry name" value="Complement Module, domain 1"/>
    <property type="match status" value="1"/>
</dbReference>